<evidence type="ECO:0000313" key="1">
    <source>
        <dbReference type="EnsemblPlants" id="Kaladp0098s0037.1.v1.1"/>
    </source>
</evidence>
<sequence length="76" mass="8434">MTKLINSLSDLYPDPMETSDIQVDEAEAEAEITTEEDVVNEDEEIQTIMIIAPQPQLGLQTEGETEAWIGDQALNL</sequence>
<dbReference type="AlphaFoldDB" id="A0A7N1A4K6"/>
<evidence type="ECO:0000313" key="2">
    <source>
        <dbReference type="Proteomes" id="UP000594263"/>
    </source>
</evidence>
<organism evidence="1 2">
    <name type="scientific">Kalanchoe fedtschenkoi</name>
    <name type="common">Lavender scallops</name>
    <name type="synonym">South American air plant</name>
    <dbReference type="NCBI Taxonomy" id="63787"/>
    <lineage>
        <taxon>Eukaryota</taxon>
        <taxon>Viridiplantae</taxon>
        <taxon>Streptophyta</taxon>
        <taxon>Embryophyta</taxon>
        <taxon>Tracheophyta</taxon>
        <taxon>Spermatophyta</taxon>
        <taxon>Magnoliopsida</taxon>
        <taxon>eudicotyledons</taxon>
        <taxon>Gunneridae</taxon>
        <taxon>Pentapetalae</taxon>
        <taxon>Saxifragales</taxon>
        <taxon>Crassulaceae</taxon>
        <taxon>Kalanchoe</taxon>
    </lineage>
</organism>
<dbReference type="EnsemblPlants" id="Kaladp0098s0037.1.v1.1">
    <property type="protein sequence ID" value="Kaladp0098s0037.1.v1.1"/>
    <property type="gene ID" value="Kaladp0098s0037.v1.1"/>
</dbReference>
<reference evidence="1" key="1">
    <citation type="submission" date="2021-01" db="UniProtKB">
        <authorList>
            <consortium name="EnsemblPlants"/>
        </authorList>
    </citation>
    <scope>IDENTIFICATION</scope>
</reference>
<protein>
    <submittedName>
        <fullName evidence="1">Uncharacterized protein</fullName>
    </submittedName>
</protein>
<dbReference type="Proteomes" id="UP000594263">
    <property type="component" value="Unplaced"/>
</dbReference>
<dbReference type="Gramene" id="Kaladp0098s0037.1.v1.1">
    <property type="protein sequence ID" value="Kaladp0098s0037.1.v1.1"/>
    <property type="gene ID" value="Kaladp0098s0037.v1.1"/>
</dbReference>
<proteinExistence type="predicted"/>
<keyword evidence="2" id="KW-1185">Reference proteome</keyword>
<name>A0A7N1A4K6_KALFE</name>
<accession>A0A7N1A4K6</accession>